<dbReference type="Gene3D" id="3.20.20.80">
    <property type="entry name" value="Glycosidases"/>
    <property type="match status" value="1"/>
</dbReference>
<proteinExistence type="inferred from homology"/>
<evidence type="ECO:0000259" key="5">
    <source>
        <dbReference type="Pfam" id="PF02836"/>
    </source>
</evidence>
<dbReference type="InterPro" id="IPR054593">
    <property type="entry name" value="Beta-mannosidase-like_N2"/>
</dbReference>
<gene>
    <name evidence="7" type="ORF">C6I21_04090</name>
</gene>
<evidence type="ECO:0000256" key="1">
    <source>
        <dbReference type="ARBA" id="ARBA00007401"/>
    </source>
</evidence>
<dbReference type="InterPro" id="IPR008979">
    <property type="entry name" value="Galactose-bd-like_sf"/>
</dbReference>
<evidence type="ECO:0000256" key="2">
    <source>
        <dbReference type="ARBA" id="ARBA00022801"/>
    </source>
</evidence>
<dbReference type="InterPro" id="IPR051913">
    <property type="entry name" value="GH2_Domain-Containing"/>
</dbReference>
<dbReference type="InterPro" id="IPR006103">
    <property type="entry name" value="Glyco_hydro_2_cat"/>
</dbReference>
<dbReference type="RefSeq" id="WP_105958168.1">
    <property type="nucleotide sequence ID" value="NZ_PVNS01000003.1"/>
</dbReference>
<dbReference type="Pfam" id="PF02836">
    <property type="entry name" value="Glyco_hydro_2_C"/>
    <property type="match status" value="1"/>
</dbReference>
<organism evidence="7 8">
    <name type="scientific">Alkalicoccus urumqiensis</name>
    <name type="common">Bacillus urumqiensis</name>
    <dbReference type="NCBI Taxonomy" id="1548213"/>
    <lineage>
        <taxon>Bacteria</taxon>
        <taxon>Bacillati</taxon>
        <taxon>Bacillota</taxon>
        <taxon>Bacilli</taxon>
        <taxon>Bacillales</taxon>
        <taxon>Bacillaceae</taxon>
        <taxon>Alkalicoccus</taxon>
    </lineage>
</organism>
<evidence type="ECO:0000313" key="7">
    <source>
        <dbReference type="EMBL" id="PRO66531.1"/>
    </source>
</evidence>
<dbReference type="GO" id="GO:0004553">
    <property type="term" value="F:hydrolase activity, hydrolyzing O-glycosyl compounds"/>
    <property type="evidence" value="ECO:0007669"/>
    <property type="project" value="InterPro"/>
</dbReference>
<dbReference type="InterPro" id="IPR013783">
    <property type="entry name" value="Ig-like_fold"/>
</dbReference>
<dbReference type="EMBL" id="PVNS01000003">
    <property type="protein sequence ID" value="PRO66531.1"/>
    <property type="molecule type" value="Genomic_DNA"/>
</dbReference>
<feature type="domain" description="Glycoside hydrolase family 2 catalytic" evidence="5">
    <location>
        <begin position="294"/>
        <end position="587"/>
    </location>
</feature>
<comment type="similarity">
    <text evidence="1">Belongs to the glycosyl hydrolase 2 family.</text>
</comment>
<accession>A0A2P6MJT3</accession>
<feature type="region of interest" description="Disordered" evidence="4">
    <location>
        <begin position="1"/>
        <end position="24"/>
    </location>
</feature>
<dbReference type="OrthoDB" id="9762066at2"/>
<dbReference type="AlphaFoldDB" id="A0A2P6MJT3"/>
<dbReference type="Gene3D" id="2.60.120.260">
    <property type="entry name" value="Galactose-binding domain-like"/>
    <property type="match status" value="1"/>
</dbReference>
<keyword evidence="3" id="KW-0326">Glycosidase</keyword>
<dbReference type="PANTHER" id="PTHR42732:SF3">
    <property type="entry name" value="HYDROLASE"/>
    <property type="match status" value="1"/>
</dbReference>
<evidence type="ECO:0000259" key="6">
    <source>
        <dbReference type="Pfam" id="PF22666"/>
    </source>
</evidence>
<dbReference type="GO" id="GO:0005975">
    <property type="term" value="P:carbohydrate metabolic process"/>
    <property type="evidence" value="ECO:0007669"/>
    <property type="project" value="InterPro"/>
</dbReference>
<dbReference type="Gene3D" id="2.60.40.10">
    <property type="entry name" value="Immunoglobulins"/>
    <property type="match status" value="1"/>
</dbReference>
<dbReference type="PANTHER" id="PTHR42732">
    <property type="entry name" value="BETA-GALACTOSIDASE"/>
    <property type="match status" value="1"/>
</dbReference>
<protein>
    <submittedName>
        <fullName evidence="7">Glycoside hydrolase family 2</fullName>
    </submittedName>
</protein>
<dbReference type="InterPro" id="IPR017853">
    <property type="entry name" value="GH"/>
</dbReference>
<evidence type="ECO:0000313" key="8">
    <source>
        <dbReference type="Proteomes" id="UP000243650"/>
    </source>
</evidence>
<dbReference type="SUPFAM" id="SSF49303">
    <property type="entry name" value="beta-Galactosidase/glucuronidase domain"/>
    <property type="match status" value="1"/>
</dbReference>
<dbReference type="Proteomes" id="UP000243650">
    <property type="component" value="Unassembled WGS sequence"/>
</dbReference>
<comment type="caution">
    <text evidence="7">The sequence shown here is derived from an EMBL/GenBank/DDBJ whole genome shotgun (WGS) entry which is preliminary data.</text>
</comment>
<dbReference type="SUPFAM" id="SSF49785">
    <property type="entry name" value="Galactose-binding domain-like"/>
    <property type="match status" value="1"/>
</dbReference>
<reference evidence="7 8" key="1">
    <citation type="submission" date="2018-03" db="EMBL/GenBank/DDBJ databases">
        <title>Bacillus urumqiensis sp. nov., a moderately haloalkaliphilic bacterium isolated from a salt lake.</title>
        <authorList>
            <person name="Zhao B."/>
            <person name="Liao Z."/>
        </authorList>
    </citation>
    <scope>NUCLEOTIDE SEQUENCE [LARGE SCALE GENOMIC DNA]</scope>
    <source>
        <strain evidence="7 8">BZ-SZ-XJ18</strain>
    </source>
</reference>
<evidence type="ECO:0000256" key="4">
    <source>
        <dbReference type="SAM" id="MobiDB-lite"/>
    </source>
</evidence>
<sequence length="597" mass="68166">MMLQEAIVPQVSDTAEHPRPQARRGSWYDLQGEWEIREDPEDKGRKEKWHETRNAWEATIHVPCAPEFDDAGEVASGKILWYRRSFEWKEEIKELLIHFEAVDAEADVWLNGVRLGGHSGGFTPFTLPAGEALQHGRNDLVVRVEDTTSVDQPLGKQSWKGKNFLCWYTPTTGIWQPVWMEAVQTTYAADWHITPDINTGRFSLHTTLAGVTEPVYVEAELTFQGEWITTAGIWLRPDKTEGTIELEADTDSADFRVYTWSPEAPHLYDIELRVVDADRRPLDELTMYAGMRDIRVENGRVLLNRETFYQQLILDQGYYPGRGMSGTAEQMEKDLHYVKEMGFNGVRRHQTIADRRYLSMCDRLGLVVWAEMPSAYRFSRKAAANLLDGAREMVEKHYNHPSVIVYTLMNESWGIPEVYENGAQQALVNALYYQTKALDTTRLVVGNDGWEHTLTDLLTIHDYTSDAGRMKAGYEIEEELLHGAPSLTSRRQNYASGWKHRGEPLLISEFGGVAFGGAEDEWGYGIRPQTKEAAWERIASLIRTVQDTPLVQGFCYTQLADVEQEGNGLLDHDHQPKFSIEAVRSVLNRRKNGFVFD</sequence>
<evidence type="ECO:0000256" key="3">
    <source>
        <dbReference type="ARBA" id="ARBA00023295"/>
    </source>
</evidence>
<dbReference type="Pfam" id="PF22666">
    <property type="entry name" value="Glyco_hydro_2_N2"/>
    <property type="match status" value="1"/>
</dbReference>
<name>A0A2P6MJT3_ALKUR</name>
<feature type="domain" description="Beta-mannosidase-like galactose-binding" evidence="6">
    <location>
        <begin position="79"/>
        <end position="193"/>
    </location>
</feature>
<keyword evidence="2 7" id="KW-0378">Hydrolase</keyword>
<dbReference type="SUPFAM" id="SSF51445">
    <property type="entry name" value="(Trans)glycosidases"/>
    <property type="match status" value="1"/>
</dbReference>
<dbReference type="InterPro" id="IPR036156">
    <property type="entry name" value="Beta-gal/glucu_dom_sf"/>
</dbReference>
<keyword evidence="8" id="KW-1185">Reference proteome</keyword>